<dbReference type="Gene3D" id="3.40.50.720">
    <property type="entry name" value="NAD(P)-binding Rossmann-like Domain"/>
    <property type="match status" value="1"/>
</dbReference>
<dbReference type="CDD" id="cd05233">
    <property type="entry name" value="SDR_c"/>
    <property type="match status" value="1"/>
</dbReference>
<organism evidence="3 4">
    <name type="scientific">Vermiconidia calcicola</name>
    <dbReference type="NCBI Taxonomy" id="1690605"/>
    <lineage>
        <taxon>Eukaryota</taxon>
        <taxon>Fungi</taxon>
        <taxon>Dikarya</taxon>
        <taxon>Ascomycota</taxon>
        <taxon>Pezizomycotina</taxon>
        <taxon>Dothideomycetes</taxon>
        <taxon>Dothideomycetidae</taxon>
        <taxon>Mycosphaerellales</taxon>
        <taxon>Extremaceae</taxon>
        <taxon>Vermiconidia</taxon>
    </lineage>
</organism>
<dbReference type="Pfam" id="PF00106">
    <property type="entry name" value="adh_short"/>
    <property type="match status" value="1"/>
</dbReference>
<dbReference type="InterPro" id="IPR002347">
    <property type="entry name" value="SDR_fam"/>
</dbReference>
<reference evidence="3 4" key="1">
    <citation type="submission" date="2023-06" db="EMBL/GenBank/DDBJ databases">
        <title>Black Yeasts Isolated from many extreme environments.</title>
        <authorList>
            <person name="Coleine C."/>
            <person name="Stajich J.E."/>
            <person name="Selbmann L."/>
        </authorList>
    </citation>
    <scope>NUCLEOTIDE SEQUENCE [LARGE SCALE GENOMIC DNA]</scope>
    <source>
        <strain evidence="3 4">CCFEE 5887</strain>
    </source>
</reference>
<proteinExistence type="inferred from homology"/>
<evidence type="ECO:0000313" key="4">
    <source>
        <dbReference type="Proteomes" id="UP001345827"/>
    </source>
</evidence>
<accession>A0AAV9Q5N5</accession>
<dbReference type="AlphaFoldDB" id="A0AAV9Q5N5"/>
<gene>
    <name evidence="3" type="ORF">LTR25_005189</name>
</gene>
<dbReference type="PRINTS" id="PR00081">
    <property type="entry name" value="GDHRDH"/>
</dbReference>
<sequence length="269" mass="29349">MPDFKDKLVLVTGAARGLGRAMAFEYAKQGARLIIIDVLGDLVRETAQELKKETYQVWPFICDLGSDSAVAALGEQIKQEIGIPDILHNNAMFSPHGTVENIDIEGTRKAFEINVLGYMRIVKAFVTEMITRRSGWIVNTASPNGIAPPAEFAKNGVPYNLTKAAEISLSQSMAATLRKYNIGVSVLYPGAVWTGASEKPHGSASKEFEAALQKFFLAQAVKPAQAAKDLIEGVKANKFFVTTFPNFEKVLVEFSQNGLDPDGEYSWDG</sequence>
<protein>
    <submittedName>
        <fullName evidence="3">Uncharacterized protein</fullName>
    </submittedName>
</protein>
<dbReference type="PANTHER" id="PTHR44196:SF1">
    <property type="entry name" value="DEHYDROGENASE_REDUCTASE SDR FAMILY MEMBER 7B"/>
    <property type="match status" value="1"/>
</dbReference>
<dbReference type="InterPro" id="IPR036291">
    <property type="entry name" value="NAD(P)-bd_dom_sf"/>
</dbReference>
<comment type="caution">
    <text evidence="3">The sequence shown here is derived from an EMBL/GenBank/DDBJ whole genome shotgun (WGS) entry which is preliminary data.</text>
</comment>
<dbReference type="GO" id="GO:0016020">
    <property type="term" value="C:membrane"/>
    <property type="evidence" value="ECO:0007669"/>
    <property type="project" value="TreeGrafter"/>
</dbReference>
<evidence type="ECO:0000313" key="3">
    <source>
        <dbReference type="EMBL" id="KAK5536515.1"/>
    </source>
</evidence>
<keyword evidence="4" id="KW-1185">Reference proteome</keyword>
<name>A0AAV9Q5N5_9PEZI</name>
<dbReference type="GO" id="GO:0016491">
    <property type="term" value="F:oxidoreductase activity"/>
    <property type="evidence" value="ECO:0007669"/>
    <property type="project" value="UniProtKB-KW"/>
</dbReference>
<evidence type="ECO:0000256" key="1">
    <source>
        <dbReference type="ARBA" id="ARBA00006484"/>
    </source>
</evidence>
<dbReference type="Proteomes" id="UP001345827">
    <property type="component" value="Unassembled WGS sequence"/>
</dbReference>
<keyword evidence="2" id="KW-0560">Oxidoreductase</keyword>
<evidence type="ECO:0000256" key="2">
    <source>
        <dbReference type="ARBA" id="ARBA00023002"/>
    </source>
</evidence>
<dbReference type="EMBL" id="JAXLQG010000008">
    <property type="protein sequence ID" value="KAK5536515.1"/>
    <property type="molecule type" value="Genomic_DNA"/>
</dbReference>
<dbReference type="PANTHER" id="PTHR44196">
    <property type="entry name" value="DEHYDROGENASE/REDUCTASE SDR FAMILY MEMBER 7B"/>
    <property type="match status" value="1"/>
</dbReference>
<comment type="similarity">
    <text evidence="1">Belongs to the short-chain dehydrogenases/reductases (SDR) family.</text>
</comment>
<dbReference type="SUPFAM" id="SSF51735">
    <property type="entry name" value="NAD(P)-binding Rossmann-fold domains"/>
    <property type="match status" value="1"/>
</dbReference>